<keyword evidence="4" id="KW-1185">Reference proteome</keyword>
<evidence type="ECO:0000313" key="3">
    <source>
        <dbReference type="EMBL" id="ANH81629.1"/>
    </source>
</evidence>
<dbReference type="AlphaFoldDB" id="A0A1A9I3J9"/>
<dbReference type="OrthoDB" id="723980at2"/>
<sequence length="730" mass="80000">MNFRNNKPVTAFVTALFCLLLFAALSCKRDNGDLVRFSELGAVSKEYTVPQEAGQVAIQVYTNDKVQLSLANDSSAWIHLDSVGTITGDSTFTVRYDANPGLPRMGKIVLYAQAAQRYDTVLIRQKGALDPVLQFVNTNASVLGKTDNTVETVLKTNIPLNQLKREVIYLDSAQGWVADDLKLTKDSLLSFTVKANPSQTQLRSAQLKLSYTDGWQVEHVATLYLLQSNAQNLFGTKASFTDVRAWAGGRIVSDIFIEGIVVSDKSSQNMGDIRQTTPTVIDYSSNNTTVYIESPDGNYGFKMLTATASDNIFTRYSRVQILLKGTSVELEQNPNRYTITGVTSSMVMSQVAGSDADLPKKEKTMAALTDDDIYTYTTLTDCELPIRKGPLTPVNEGYTILYNANRTTKYPLLMRDRNGASMFLLTNMTCPYRRDGSMLPYGSGKISGIVVHELFPRFEYEDAPDESDYGNIGRYQLRHVSKSDLQLAVDFSNSFSGLLVEYQYPKITDGVAYPTNGSNGSLRSSAGSAITLTGDWSYLGLCGAANLGNTNPLGNGVLLPDGTRQNTAGTTNSDGKGAASNAALNTACVWWNNEKNRGEAWILQLSTAGISTDRLSLQFTALNRPGSGAGTPRFWRVDWSDTGDMDGEWHTVAYYTVPDVAYYSNTLYHQLAAYKNINIPLPLSLLGKPNVYIRLIVDKNLCSTGNTYATAPITQSIGSSIGYLAVRYNK</sequence>
<dbReference type="KEGG" id="nia:A8C56_12140"/>
<name>A0A1A9I3J9_9BACT</name>
<dbReference type="RefSeq" id="WP_067756306.1">
    <property type="nucleotide sequence ID" value="NZ_CP015772.1"/>
</dbReference>
<keyword evidence="2" id="KW-0732">Signal</keyword>
<feature type="signal peptide" evidence="2">
    <location>
        <begin position="1"/>
        <end position="23"/>
    </location>
</feature>
<dbReference type="STRING" id="1176587.A8C56_12140"/>
<proteinExistence type="predicted"/>
<evidence type="ECO:0008006" key="5">
    <source>
        <dbReference type="Google" id="ProtNLM"/>
    </source>
</evidence>
<dbReference type="Proteomes" id="UP000077667">
    <property type="component" value="Chromosome"/>
</dbReference>
<accession>A0A1A9I3J9</accession>
<evidence type="ECO:0000313" key="4">
    <source>
        <dbReference type="Proteomes" id="UP000077667"/>
    </source>
</evidence>
<evidence type="ECO:0000256" key="1">
    <source>
        <dbReference type="SAM" id="MobiDB-lite"/>
    </source>
</evidence>
<protein>
    <recommendedName>
        <fullName evidence="5">DUF5689 domain-containing protein</fullName>
    </recommendedName>
</protein>
<feature type="chain" id="PRO_5008389793" description="DUF5689 domain-containing protein" evidence="2">
    <location>
        <begin position="24"/>
        <end position="730"/>
    </location>
</feature>
<feature type="compositionally biased region" description="Polar residues" evidence="1">
    <location>
        <begin position="563"/>
        <end position="574"/>
    </location>
</feature>
<organism evidence="3 4">
    <name type="scientific">Niabella ginsenosidivorans</name>
    <dbReference type="NCBI Taxonomy" id="1176587"/>
    <lineage>
        <taxon>Bacteria</taxon>
        <taxon>Pseudomonadati</taxon>
        <taxon>Bacteroidota</taxon>
        <taxon>Chitinophagia</taxon>
        <taxon>Chitinophagales</taxon>
        <taxon>Chitinophagaceae</taxon>
        <taxon>Niabella</taxon>
    </lineage>
</organism>
<evidence type="ECO:0000256" key="2">
    <source>
        <dbReference type="SAM" id="SignalP"/>
    </source>
</evidence>
<gene>
    <name evidence="3" type="ORF">A8C56_12140</name>
</gene>
<reference evidence="3 4" key="1">
    <citation type="submission" date="2016-05" db="EMBL/GenBank/DDBJ databases">
        <title>Niabella ginsenosidivorans BS26 whole genome sequencing.</title>
        <authorList>
            <person name="Im W.T."/>
            <person name="Siddiqi M.Z."/>
        </authorList>
    </citation>
    <scope>NUCLEOTIDE SEQUENCE [LARGE SCALE GENOMIC DNA]</scope>
    <source>
        <strain evidence="3 4">BS26</strain>
    </source>
</reference>
<dbReference type="PROSITE" id="PS51257">
    <property type="entry name" value="PROKAR_LIPOPROTEIN"/>
    <property type="match status" value="1"/>
</dbReference>
<dbReference type="EMBL" id="CP015772">
    <property type="protein sequence ID" value="ANH81629.1"/>
    <property type="molecule type" value="Genomic_DNA"/>
</dbReference>
<feature type="region of interest" description="Disordered" evidence="1">
    <location>
        <begin position="558"/>
        <end position="578"/>
    </location>
</feature>